<proteinExistence type="inferred from homology"/>
<keyword evidence="9" id="KW-1015">Disulfide bond</keyword>
<dbReference type="Pfam" id="PF14416">
    <property type="entry name" value="PMR5N"/>
    <property type="match status" value="1"/>
</dbReference>
<evidence type="ECO:0000313" key="15">
    <source>
        <dbReference type="EnsemblPlants" id="OB03G24620.1"/>
    </source>
</evidence>
<reference evidence="15" key="1">
    <citation type="journal article" date="2013" name="Nat. Commun.">
        <title>Whole-genome sequencing of Oryza brachyantha reveals mechanisms underlying Oryza genome evolution.</title>
        <authorList>
            <person name="Chen J."/>
            <person name="Huang Q."/>
            <person name="Gao D."/>
            <person name="Wang J."/>
            <person name="Lang Y."/>
            <person name="Liu T."/>
            <person name="Li B."/>
            <person name="Bai Z."/>
            <person name="Luis Goicoechea J."/>
            <person name="Liang C."/>
            <person name="Chen C."/>
            <person name="Zhang W."/>
            <person name="Sun S."/>
            <person name="Liao Y."/>
            <person name="Zhang X."/>
            <person name="Yang L."/>
            <person name="Song C."/>
            <person name="Wang M."/>
            <person name="Shi J."/>
            <person name="Liu G."/>
            <person name="Liu J."/>
            <person name="Zhou H."/>
            <person name="Zhou W."/>
            <person name="Yu Q."/>
            <person name="An N."/>
            <person name="Chen Y."/>
            <person name="Cai Q."/>
            <person name="Wang B."/>
            <person name="Liu B."/>
            <person name="Min J."/>
            <person name="Huang Y."/>
            <person name="Wu H."/>
            <person name="Li Z."/>
            <person name="Zhang Y."/>
            <person name="Yin Y."/>
            <person name="Song W."/>
            <person name="Jiang J."/>
            <person name="Jackson S.A."/>
            <person name="Wing R.A."/>
            <person name="Wang J."/>
            <person name="Chen M."/>
        </authorList>
    </citation>
    <scope>NUCLEOTIDE SEQUENCE [LARGE SCALE GENOMIC DNA]</scope>
    <source>
        <strain evidence="15">cv. IRGC 101232</strain>
    </source>
</reference>
<evidence type="ECO:0000256" key="11">
    <source>
        <dbReference type="SAM" id="MobiDB-lite"/>
    </source>
</evidence>
<keyword evidence="10" id="KW-0325">Glycoprotein</keyword>
<accession>J3LN36</accession>
<feature type="domain" description="Trichome birefringence-like N-terminal" evidence="14">
    <location>
        <begin position="299"/>
        <end position="350"/>
    </location>
</feature>
<dbReference type="HOGENOM" id="CLU_020953_5_0_1"/>
<dbReference type="GO" id="GO:1990538">
    <property type="term" value="F:xylan O-acetyltransferase activity"/>
    <property type="evidence" value="ECO:0007669"/>
    <property type="project" value="UniProtKB-ARBA"/>
</dbReference>
<dbReference type="InterPro" id="IPR029962">
    <property type="entry name" value="TBL"/>
</dbReference>
<keyword evidence="16" id="KW-1185">Reference proteome</keyword>
<keyword evidence="5" id="KW-0735">Signal-anchor</keyword>
<evidence type="ECO:0000313" key="16">
    <source>
        <dbReference type="Proteomes" id="UP000006038"/>
    </source>
</evidence>
<dbReference type="PANTHER" id="PTHR32285:SF19">
    <property type="entry name" value="PROTEIN TRICHOME BIREFRINGENCE-LIKE 6"/>
    <property type="match status" value="1"/>
</dbReference>
<evidence type="ECO:0000256" key="5">
    <source>
        <dbReference type="ARBA" id="ARBA00022968"/>
    </source>
</evidence>
<feature type="compositionally biased region" description="Polar residues" evidence="11">
    <location>
        <begin position="247"/>
        <end position="284"/>
    </location>
</feature>
<evidence type="ECO:0000259" key="14">
    <source>
        <dbReference type="Pfam" id="PF14416"/>
    </source>
</evidence>
<organism evidence="15">
    <name type="scientific">Oryza brachyantha</name>
    <name type="common">malo sina</name>
    <dbReference type="NCBI Taxonomy" id="4533"/>
    <lineage>
        <taxon>Eukaryota</taxon>
        <taxon>Viridiplantae</taxon>
        <taxon>Streptophyta</taxon>
        <taxon>Embryophyta</taxon>
        <taxon>Tracheophyta</taxon>
        <taxon>Spermatophyta</taxon>
        <taxon>Magnoliopsida</taxon>
        <taxon>Liliopsida</taxon>
        <taxon>Poales</taxon>
        <taxon>Poaceae</taxon>
        <taxon>BOP clade</taxon>
        <taxon>Oryzoideae</taxon>
        <taxon>Oryzeae</taxon>
        <taxon>Oryzinae</taxon>
        <taxon>Oryza</taxon>
    </lineage>
</organism>
<gene>
    <name evidence="15" type="primary">LOC102700223</name>
</gene>
<evidence type="ECO:0000256" key="4">
    <source>
        <dbReference type="ARBA" id="ARBA00022692"/>
    </source>
</evidence>
<dbReference type="PANTHER" id="PTHR32285">
    <property type="entry name" value="PROTEIN TRICHOME BIREFRINGENCE-LIKE 9-RELATED"/>
    <property type="match status" value="1"/>
</dbReference>
<evidence type="ECO:0000256" key="2">
    <source>
        <dbReference type="ARBA" id="ARBA00007727"/>
    </source>
</evidence>
<comment type="similarity">
    <text evidence="2">Belongs to the PC-esterase family. TBL subfamily.</text>
</comment>
<dbReference type="EnsemblPlants" id="OB03G24620.1">
    <property type="protein sequence ID" value="OB03G24620.1"/>
    <property type="gene ID" value="OB03G24620"/>
</dbReference>
<dbReference type="OMA" id="QRYMKWR"/>
<feature type="region of interest" description="Disordered" evidence="11">
    <location>
        <begin position="107"/>
        <end position="186"/>
    </location>
</feature>
<keyword evidence="3" id="KW-0808">Transferase</keyword>
<dbReference type="Pfam" id="PF13839">
    <property type="entry name" value="PC-Esterase"/>
    <property type="match status" value="1"/>
</dbReference>
<keyword evidence="8 12" id="KW-0472">Membrane</keyword>
<feature type="region of interest" description="Disordered" evidence="11">
    <location>
        <begin position="204"/>
        <end position="285"/>
    </location>
</feature>
<dbReference type="STRING" id="4533.J3LN36"/>
<sequence length="643" mass="69300">MDRQRSSSSSSTSCYCLLSPKGLILLSFASSSLLFSFLFSLFALRFGRPLHLPFVASSSLGGNAAASAIARAPVLAAGGGGGSTSGAAVEVEEVAVLAGGSGNGSFGEAEAARRSDAGGFPSGRGVGSAMEAKLGSEKGQAPANGEGSDKAMALEGADAGGGDVNKPAKDAVLEKPNSAAVEKTARGAAGSAMATPFLVSNASASQGAATPGEEPKKLKSVQHVNSTMEASGPAVGGSGNSSEEEAYTSQQVQQLEAHSTVLNSSGAAPSSPSRQNTDPVQETVGSKVDVVRSNATLLCNVYDGRWVFDESYPLYTSDLCPFIDEGFSCEANGRMDRSYMKWRWQPTHCSIPRFDARKMLEMLQGKRLVFIGDSINRNQWESMMCLLRGAVSDPARIHEARGRRITKERGDYNFKFLDYNCSVEYHVTHFLVHEGKARIGQKRTRTLRIDTIDRTSSKWRGADFLVFNTAHWWSHHKTKAGVNYYQEGDHVYPHLDASTAFLKALATWGSWVDHYINPRKTRVFFRSSSPSHFSGGEWNSGGHCRESTLPLNDTRVRPVPEMNMMLEHVTRQMKTHVTILNITNLSGLRIDGHPSVYGRKGVVGLAASSIQDCSHWCLPGVPDAWNELLFYHLVSSQENGVTG</sequence>
<feature type="transmembrane region" description="Helical" evidence="12">
    <location>
        <begin position="23"/>
        <end position="44"/>
    </location>
</feature>
<reference evidence="15" key="2">
    <citation type="submission" date="2013-04" db="UniProtKB">
        <authorList>
            <consortium name="EnsemblPlants"/>
        </authorList>
    </citation>
    <scope>IDENTIFICATION</scope>
</reference>
<dbReference type="eggNOG" id="ENOG502QQD3">
    <property type="taxonomic scope" value="Eukaryota"/>
</dbReference>
<evidence type="ECO:0000256" key="10">
    <source>
        <dbReference type="ARBA" id="ARBA00023180"/>
    </source>
</evidence>
<keyword evidence="4 12" id="KW-0812">Transmembrane</keyword>
<evidence type="ECO:0000256" key="12">
    <source>
        <dbReference type="SAM" id="Phobius"/>
    </source>
</evidence>
<evidence type="ECO:0000259" key="13">
    <source>
        <dbReference type="Pfam" id="PF13839"/>
    </source>
</evidence>
<evidence type="ECO:0000256" key="6">
    <source>
        <dbReference type="ARBA" id="ARBA00022989"/>
    </source>
</evidence>
<evidence type="ECO:0000256" key="3">
    <source>
        <dbReference type="ARBA" id="ARBA00022679"/>
    </source>
</evidence>
<keyword evidence="7" id="KW-0333">Golgi apparatus</keyword>
<protein>
    <submittedName>
        <fullName evidence="15">Uncharacterized protein</fullName>
    </submittedName>
</protein>
<dbReference type="InterPro" id="IPR025846">
    <property type="entry name" value="TBL_N"/>
</dbReference>
<dbReference type="AlphaFoldDB" id="J3LN36"/>
<dbReference type="GO" id="GO:0000139">
    <property type="term" value="C:Golgi membrane"/>
    <property type="evidence" value="ECO:0007669"/>
    <property type="project" value="UniProtKB-SubCell"/>
</dbReference>
<evidence type="ECO:0000256" key="8">
    <source>
        <dbReference type="ARBA" id="ARBA00023136"/>
    </source>
</evidence>
<dbReference type="Gramene" id="OB03G24620.1">
    <property type="protein sequence ID" value="OB03G24620.1"/>
    <property type="gene ID" value="OB03G24620"/>
</dbReference>
<dbReference type="InterPro" id="IPR026057">
    <property type="entry name" value="TBL_C"/>
</dbReference>
<name>J3LN36_ORYBR</name>
<comment type="subcellular location">
    <subcellularLocation>
        <location evidence="1">Golgi apparatus membrane</location>
        <topology evidence="1">Single-pass type II membrane protein</topology>
    </subcellularLocation>
</comment>
<evidence type="ECO:0000256" key="1">
    <source>
        <dbReference type="ARBA" id="ARBA00004323"/>
    </source>
</evidence>
<evidence type="ECO:0000256" key="9">
    <source>
        <dbReference type="ARBA" id="ARBA00023157"/>
    </source>
</evidence>
<dbReference type="Proteomes" id="UP000006038">
    <property type="component" value="Chromosome 3"/>
</dbReference>
<feature type="domain" description="Trichome birefringence-like C-terminal" evidence="13">
    <location>
        <begin position="351"/>
        <end position="630"/>
    </location>
</feature>
<evidence type="ECO:0000256" key="7">
    <source>
        <dbReference type="ARBA" id="ARBA00023034"/>
    </source>
</evidence>
<keyword evidence="6 12" id="KW-1133">Transmembrane helix</keyword>